<keyword evidence="5" id="KW-0408">Iron</keyword>
<dbReference type="InterPro" id="IPR015421">
    <property type="entry name" value="PyrdxlP-dep_Trfase_major"/>
</dbReference>
<evidence type="ECO:0000313" key="9">
    <source>
        <dbReference type="Proteomes" id="UP000601522"/>
    </source>
</evidence>
<evidence type="ECO:0000256" key="2">
    <source>
        <dbReference type="ARBA" id="ARBA00006490"/>
    </source>
</evidence>
<accession>A0A926INN4</accession>
<keyword evidence="4" id="KW-0663">Pyridoxal phosphate</keyword>
<gene>
    <name evidence="8" type="ORF">H8689_06920</name>
</gene>
<comment type="similarity">
    <text evidence="2">Belongs to the class-V pyridoxal-phosphate-dependent aminotransferase family. NifS/IscS subfamily.</text>
</comment>
<protein>
    <submittedName>
        <fullName evidence="8">Cysteine desulfurase</fullName>
    </submittedName>
</protein>
<keyword evidence="3" id="KW-0479">Metal-binding</keyword>
<dbReference type="NCBIfam" id="NF002806">
    <property type="entry name" value="PRK02948.1"/>
    <property type="match status" value="1"/>
</dbReference>
<evidence type="ECO:0000256" key="3">
    <source>
        <dbReference type="ARBA" id="ARBA00022723"/>
    </source>
</evidence>
<dbReference type="InterPro" id="IPR000192">
    <property type="entry name" value="Aminotrans_V_dom"/>
</dbReference>
<dbReference type="GO" id="GO:0031071">
    <property type="term" value="F:cysteine desulfurase activity"/>
    <property type="evidence" value="ECO:0007669"/>
    <property type="project" value="UniProtKB-ARBA"/>
</dbReference>
<feature type="domain" description="Aminotransferase class V" evidence="7">
    <location>
        <begin position="3"/>
        <end position="367"/>
    </location>
</feature>
<comment type="caution">
    <text evidence="8">The sequence shown here is derived from an EMBL/GenBank/DDBJ whole genome shotgun (WGS) entry which is preliminary data.</text>
</comment>
<sequence>MLIYLDNCATTKIRQEVLDKMYECMKEDYGNPSSLHRLGLRSEKQIKQSRELIAKYLRVDSGEIFFTSGGTESNNIAIQSIINNSNKKNKHIITTSIEHPSVLNIMKNYEKKGFKVTYLNVDRFGSIDIEELKESICEDTILVSIMHVNNEIGTIQDIGRINKIIKDKNSQTLLHVDGVQSFGKIEFSLKTLGVDTFSFSSHKVYGPKGVGGLYIRKGLNLNPIIFGGNQEKGLRSGTENLHGIIGFGEAVKILNTRHTKEAEYVGQLRKYMLNKIKDSIEDIKINTDIDGNTSPYILNISFRNTRGEVLLHYLEDKDIYVSTSSACSSRGTEKSHVLKSIGLHNKDIEGAIRICFSYENSREDIDYTVAILKDSVEEIRKIMMR</sequence>
<dbReference type="Gene3D" id="3.40.640.10">
    <property type="entry name" value="Type I PLP-dependent aspartate aminotransferase-like (Major domain)"/>
    <property type="match status" value="1"/>
</dbReference>
<dbReference type="AlphaFoldDB" id="A0A926INN4"/>
<dbReference type="SUPFAM" id="SSF53383">
    <property type="entry name" value="PLP-dependent transferases"/>
    <property type="match status" value="1"/>
</dbReference>
<evidence type="ECO:0000256" key="4">
    <source>
        <dbReference type="ARBA" id="ARBA00022898"/>
    </source>
</evidence>
<dbReference type="PIRSF" id="PIRSF005572">
    <property type="entry name" value="NifS"/>
    <property type="match status" value="1"/>
</dbReference>
<dbReference type="InterPro" id="IPR015422">
    <property type="entry name" value="PyrdxlP-dep_Trfase_small"/>
</dbReference>
<dbReference type="Pfam" id="PF00266">
    <property type="entry name" value="Aminotran_5"/>
    <property type="match status" value="1"/>
</dbReference>
<reference evidence="8 9" key="1">
    <citation type="submission" date="2020-08" db="EMBL/GenBank/DDBJ databases">
        <title>Genome public.</title>
        <authorList>
            <person name="Liu C."/>
            <person name="Sun Q."/>
        </authorList>
    </citation>
    <scope>NUCLEOTIDE SEQUENCE [LARGE SCALE GENOMIC DNA]</scope>
    <source>
        <strain evidence="8 9">NSJ-26</strain>
    </source>
</reference>
<evidence type="ECO:0000313" key="8">
    <source>
        <dbReference type="EMBL" id="MBC8590863.1"/>
    </source>
</evidence>
<evidence type="ECO:0000259" key="7">
    <source>
        <dbReference type="Pfam" id="PF00266"/>
    </source>
</evidence>
<dbReference type="Gene3D" id="3.90.1150.10">
    <property type="entry name" value="Aspartate Aminotransferase, domain 1"/>
    <property type="match status" value="1"/>
</dbReference>
<dbReference type="InterPro" id="IPR015424">
    <property type="entry name" value="PyrdxlP-dep_Trfase"/>
</dbReference>
<name>A0A926INN4_9FIRM</name>
<dbReference type="GO" id="GO:0051536">
    <property type="term" value="F:iron-sulfur cluster binding"/>
    <property type="evidence" value="ECO:0007669"/>
    <property type="project" value="UniProtKB-KW"/>
</dbReference>
<keyword evidence="6" id="KW-0411">Iron-sulfur</keyword>
<dbReference type="InterPro" id="IPR016454">
    <property type="entry name" value="Cysteine_dSase"/>
</dbReference>
<dbReference type="PANTHER" id="PTHR11601:SF50">
    <property type="entry name" value="CYSTEINE DESULFURASE ISCS 2-RELATED"/>
    <property type="match status" value="1"/>
</dbReference>
<keyword evidence="9" id="KW-1185">Reference proteome</keyword>
<comment type="cofactor">
    <cofactor evidence="1">
        <name>pyridoxal 5'-phosphate</name>
        <dbReference type="ChEBI" id="CHEBI:597326"/>
    </cofactor>
</comment>
<evidence type="ECO:0000256" key="6">
    <source>
        <dbReference type="ARBA" id="ARBA00023014"/>
    </source>
</evidence>
<proteinExistence type="inferred from homology"/>
<dbReference type="EMBL" id="JACRTK010000002">
    <property type="protein sequence ID" value="MBC8590863.1"/>
    <property type="molecule type" value="Genomic_DNA"/>
</dbReference>
<evidence type="ECO:0000256" key="1">
    <source>
        <dbReference type="ARBA" id="ARBA00001933"/>
    </source>
</evidence>
<dbReference type="Proteomes" id="UP000601522">
    <property type="component" value="Unassembled WGS sequence"/>
</dbReference>
<dbReference type="GO" id="GO:0046872">
    <property type="term" value="F:metal ion binding"/>
    <property type="evidence" value="ECO:0007669"/>
    <property type="project" value="UniProtKB-KW"/>
</dbReference>
<dbReference type="FunFam" id="3.40.640.10:FF:000084">
    <property type="entry name" value="IscS-like cysteine desulfurase"/>
    <property type="match status" value="1"/>
</dbReference>
<dbReference type="Gene3D" id="1.10.260.50">
    <property type="match status" value="1"/>
</dbReference>
<organism evidence="8 9">
    <name type="scientific">Wansuia hejianensis</name>
    <dbReference type="NCBI Taxonomy" id="2763667"/>
    <lineage>
        <taxon>Bacteria</taxon>
        <taxon>Bacillati</taxon>
        <taxon>Bacillota</taxon>
        <taxon>Clostridia</taxon>
        <taxon>Lachnospirales</taxon>
        <taxon>Lachnospiraceae</taxon>
        <taxon>Wansuia</taxon>
    </lineage>
</organism>
<dbReference type="PANTHER" id="PTHR11601">
    <property type="entry name" value="CYSTEINE DESULFURYLASE FAMILY MEMBER"/>
    <property type="match status" value="1"/>
</dbReference>
<evidence type="ECO:0000256" key="5">
    <source>
        <dbReference type="ARBA" id="ARBA00023004"/>
    </source>
</evidence>